<evidence type="ECO:0000256" key="4">
    <source>
        <dbReference type="ARBA" id="ARBA00022771"/>
    </source>
</evidence>
<dbReference type="GO" id="GO:0005634">
    <property type="term" value="C:nucleus"/>
    <property type="evidence" value="ECO:0007669"/>
    <property type="project" value="UniProtKB-SubCell"/>
</dbReference>
<feature type="compositionally biased region" description="Polar residues" evidence="6">
    <location>
        <begin position="75"/>
        <end position="93"/>
    </location>
</feature>
<sequence>MDTVSYDDVHIDFTQEEWALLNPSQKSLYKGVMLDTYRNLSVIGYSWDDHNFDEHCESSRRNRRNEPSHTGEKPCTQNQCHCTGDSSRSLPSD</sequence>
<keyword evidence="5" id="KW-0862">Zinc</keyword>
<evidence type="ECO:0000256" key="1">
    <source>
        <dbReference type="ARBA" id="ARBA00004123"/>
    </source>
</evidence>
<dbReference type="PROSITE" id="PS50805">
    <property type="entry name" value="KRAB"/>
    <property type="match status" value="1"/>
</dbReference>
<dbReference type="KEGG" id="maua:101841190"/>
<evidence type="ECO:0000259" key="7">
    <source>
        <dbReference type="PROSITE" id="PS50805"/>
    </source>
</evidence>
<dbReference type="Gene3D" id="6.10.140.140">
    <property type="match status" value="1"/>
</dbReference>
<dbReference type="InterPro" id="IPR036051">
    <property type="entry name" value="KRAB_dom_sf"/>
</dbReference>
<name>A0A1U7QKJ1_MESAU</name>
<evidence type="ECO:0000313" key="9">
    <source>
        <dbReference type="RefSeq" id="XP_005074172.1"/>
    </source>
</evidence>
<dbReference type="GO" id="GO:0006355">
    <property type="term" value="P:regulation of DNA-templated transcription"/>
    <property type="evidence" value="ECO:0007669"/>
    <property type="project" value="InterPro"/>
</dbReference>
<dbReference type="GeneID" id="101841190"/>
<dbReference type="PANTHER" id="PTHR23234:SF10">
    <property type="entry name" value="RIKEN CDNA 6720489N17 GENE-RELATED"/>
    <property type="match status" value="1"/>
</dbReference>
<accession>A0A1U7QKJ1</accession>
<dbReference type="Proteomes" id="UP000886700">
    <property type="component" value="Unplaced"/>
</dbReference>
<dbReference type="SUPFAM" id="SSF109640">
    <property type="entry name" value="KRAB domain (Kruppel-associated box)"/>
    <property type="match status" value="1"/>
</dbReference>
<dbReference type="RefSeq" id="XP_005074172.1">
    <property type="nucleotide sequence ID" value="XM_005074115.1"/>
</dbReference>
<reference evidence="9" key="1">
    <citation type="submission" date="2025-08" db="UniProtKB">
        <authorList>
            <consortium name="RefSeq"/>
        </authorList>
    </citation>
    <scope>IDENTIFICATION</scope>
    <source>
        <tissue evidence="9">Liver</tissue>
    </source>
</reference>
<organism evidence="8 9">
    <name type="scientific">Mesocricetus auratus</name>
    <name type="common">Golden hamster</name>
    <dbReference type="NCBI Taxonomy" id="10036"/>
    <lineage>
        <taxon>Eukaryota</taxon>
        <taxon>Metazoa</taxon>
        <taxon>Chordata</taxon>
        <taxon>Craniata</taxon>
        <taxon>Vertebrata</taxon>
        <taxon>Euteleostomi</taxon>
        <taxon>Mammalia</taxon>
        <taxon>Eutheria</taxon>
        <taxon>Euarchontoglires</taxon>
        <taxon>Glires</taxon>
        <taxon>Rodentia</taxon>
        <taxon>Myomorpha</taxon>
        <taxon>Muroidea</taxon>
        <taxon>Cricetidae</taxon>
        <taxon>Cricetinae</taxon>
        <taxon>Mesocricetus</taxon>
    </lineage>
</organism>
<dbReference type="eggNOG" id="KOG1721">
    <property type="taxonomic scope" value="Eukaryota"/>
</dbReference>
<dbReference type="InterPro" id="IPR050758">
    <property type="entry name" value="Znf_C2H2-type"/>
</dbReference>
<evidence type="ECO:0000256" key="6">
    <source>
        <dbReference type="SAM" id="MobiDB-lite"/>
    </source>
</evidence>
<dbReference type="GO" id="GO:0008270">
    <property type="term" value="F:zinc ion binding"/>
    <property type="evidence" value="ECO:0007669"/>
    <property type="project" value="UniProtKB-KW"/>
</dbReference>
<comment type="subcellular location">
    <subcellularLocation>
        <location evidence="1">Nucleus</location>
    </subcellularLocation>
</comment>
<dbReference type="CDD" id="cd07765">
    <property type="entry name" value="KRAB_A-box"/>
    <property type="match status" value="1"/>
</dbReference>
<feature type="region of interest" description="Disordered" evidence="6">
    <location>
        <begin position="58"/>
        <end position="93"/>
    </location>
</feature>
<gene>
    <name evidence="9" type="primary">LOC101841190</name>
</gene>
<evidence type="ECO:0000256" key="3">
    <source>
        <dbReference type="ARBA" id="ARBA00022737"/>
    </source>
</evidence>
<proteinExistence type="predicted"/>
<keyword evidence="4" id="KW-0863">Zinc-finger</keyword>
<keyword evidence="3" id="KW-0677">Repeat</keyword>
<dbReference type="InterPro" id="IPR001909">
    <property type="entry name" value="KRAB"/>
</dbReference>
<dbReference type="Pfam" id="PF01352">
    <property type="entry name" value="KRAB"/>
    <property type="match status" value="1"/>
</dbReference>
<evidence type="ECO:0000313" key="8">
    <source>
        <dbReference type="Proteomes" id="UP000886700"/>
    </source>
</evidence>
<feature type="domain" description="KRAB" evidence="7">
    <location>
        <begin position="4"/>
        <end position="80"/>
    </location>
</feature>
<dbReference type="AlphaFoldDB" id="A0A1U7QKJ1"/>
<evidence type="ECO:0000256" key="2">
    <source>
        <dbReference type="ARBA" id="ARBA00022723"/>
    </source>
</evidence>
<dbReference type="SMART" id="SM00349">
    <property type="entry name" value="KRAB"/>
    <property type="match status" value="1"/>
</dbReference>
<keyword evidence="2" id="KW-0479">Metal-binding</keyword>
<evidence type="ECO:0000256" key="5">
    <source>
        <dbReference type="ARBA" id="ARBA00022833"/>
    </source>
</evidence>
<keyword evidence="8" id="KW-1185">Reference proteome</keyword>
<feature type="compositionally biased region" description="Basic and acidic residues" evidence="6">
    <location>
        <begin position="58"/>
        <end position="72"/>
    </location>
</feature>
<dbReference type="OrthoDB" id="9892686at2759"/>
<protein>
    <submittedName>
        <fullName evidence="9">Zinc finger protein 431-like</fullName>
    </submittedName>
</protein>
<dbReference type="PANTHER" id="PTHR23234">
    <property type="entry name" value="ZNF44 PROTEIN"/>
    <property type="match status" value="1"/>
</dbReference>